<gene>
    <name evidence="3" type="primary">LOC113859897</name>
</gene>
<name>A0A8B8KWM6_ABRPR</name>
<feature type="region of interest" description="Disordered" evidence="1">
    <location>
        <begin position="202"/>
        <end position="236"/>
    </location>
</feature>
<evidence type="ECO:0000313" key="3">
    <source>
        <dbReference type="RefSeq" id="XP_027348361.1"/>
    </source>
</evidence>
<reference evidence="3" key="2">
    <citation type="submission" date="2025-08" db="UniProtKB">
        <authorList>
            <consortium name="RefSeq"/>
        </authorList>
    </citation>
    <scope>IDENTIFICATION</scope>
    <source>
        <tissue evidence="3">Young leaves</tissue>
    </source>
</reference>
<dbReference type="RefSeq" id="XP_027348361.1">
    <property type="nucleotide sequence ID" value="XM_027492560.1"/>
</dbReference>
<dbReference type="PANTHER" id="PTHR33871">
    <property type="entry name" value="OS05G0503100 PROTEIN-RELATED"/>
    <property type="match status" value="1"/>
</dbReference>
<feature type="region of interest" description="Disordered" evidence="1">
    <location>
        <begin position="1"/>
        <end position="45"/>
    </location>
</feature>
<reference evidence="2" key="1">
    <citation type="journal article" date="2019" name="Toxins">
        <title>Detection of Abrin-Like and Prepropulchellin-Like Toxin Genes and Transcripts Using Whole Genome Sequencing and Full-Length Transcript Sequencing of Abrus precatorius.</title>
        <authorList>
            <person name="Hovde B.T."/>
            <person name="Daligault H.E."/>
            <person name="Hanschen E.R."/>
            <person name="Kunde Y.A."/>
            <person name="Johnson M.B."/>
            <person name="Starkenburg S.R."/>
            <person name="Johnson S.L."/>
        </authorList>
    </citation>
    <scope>NUCLEOTIDE SEQUENCE [LARGE SCALE GENOMIC DNA]</scope>
</reference>
<dbReference type="AlphaFoldDB" id="A0A8B8KWM6"/>
<keyword evidence="2" id="KW-1185">Reference proteome</keyword>
<sequence length="264" mass="29883">MGCCVSTNTTSNSSLPSSRKSHDSPKPLTSRDNPKPCNRAIEKEKVKEVLSETPKWNPTTIAKSKPQKPFQNTTFEKFRELGKVDKKILSIYKAEDKAWSLSETMSTATSITNKREEREKIRKRIEKSHAKMQKNRSFPSENGSRRERMVYGTKNVGSMKFVQCRDQMGQKIDSVGTRRRRASGENSFRRTRSLTTGVGTGAARSVLGRSPSARKTIQSPAWVRTGPPENGGRKKEIQAREGKWPFVRETLENPLVSLECFIFI</sequence>
<proteinExistence type="predicted"/>
<dbReference type="PANTHER" id="PTHR33871:SF14">
    <property type="match status" value="1"/>
</dbReference>
<accession>A0A8B8KWM6</accession>
<dbReference type="GeneID" id="113859897"/>
<evidence type="ECO:0000256" key="1">
    <source>
        <dbReference type="SAM" id="MobiDB-lite"/>
    </source>
</evidence>
<feature type="compositionally biased region" description="Low complexity" evidence="1">
    <location>
        <begin position="1"/>
        <end position="18"/>
    </location>
</feature>
<dbReference type="OrthoDB" id="1922230at2759"/>
<organism evidence="2 3">
    <name type="scientific">Abrus precatorius</name>
    <name type="common">Indian licorice</name>
    <name type="synonym">Glycine abrus</name>
    <dbReference type="NCBI Taxonomy" id="3816"/>
    <lineage>
        <taxon>Eukaryota</taxon>
        <taxon>Viridiplantae</taxon>
        <taxon>Streptophyta</taxon>
        <taxon>Embryophyta</taxon>
        <taxon>Tracheophyta</taxon>
        <taxon>Spermatophyta</taxon>
        <taxon>Magnoliopsida</taxon>
        <taxon>eudicotyledons</taxon>
        <taxon>Gunneridae</taxon>
        <taxon>Pentapetalae</taxon>
        <taxon>rosids</taxon>
        <taxon>fabids</taxon>
        <taxon>Fabales</taxon>
        <taxon>Fabaceae</taxon>
        <taxon>Papilionoideae</taxon>
        <taxon>50 kb inversion clade</taxon>
        <taxon>NPAAA clade</taxon>
        <taxon>indigoferoid/millettioid clade</taxon>
        <taxon>Abreae</taxon>
        <taxon>Abrus</taxon>
    </lineage>
</organism>
<protein>
    <submittedName>
        <fullName evidence="3">Uncharacterized protein LOC113859897</fullName>
    </submittedName>
</protein>
<dbReference type="Proteomes" id="UP000694853">
    <property type="component" value="Unplaced"/>
</dbReference>
<dbReference type="KEGG" id="aprc:113859897"/>
<evidence type="ECO:0000313" key="2">
    <source>
        <dbReference type="Proteomes" id="UP000694853"/>
    </source>
</evidence>